<reference evidence="1 2" key="1">
    <citation type="submission" date="2021-06" db="EMBL/GenBank/DDBJ databases">
        <title>Differences between aerobic and microaerobic xylene degrading microbial communities.</title>
        <authorList>
            <person name="Banerjee S."/>
            <person name="Tancsics A."/>
        </authorList>
    </citation>
    <scope>NUCLEOTIDE SEQUENCE [LARGE SCALE GENOMIC DNA]</scope>
    <source>
        <strain evidence="1 2">MAP12</strain>
    </source>
</reference>
<protein>
    <submittedName>
        <fullName evidence="1">Uncharacterized protein</fullName>
    </submittedName>
</protein>
<sequence>MDGFQYAQRIHLGNQQILNRGFPADGGNAEGKGRQMMAYRSAGQRLAGLGGNGLERIRRGGYLTVKASYSQLPVRGETQNRLLAGQARGDYFRL</sequence>
<comment type="caution">
    <text evidence="1">The sequence shown here is derived from an EMBL/GenBank/DDBJ whole genome shotgun (WGS) entry which is preliminary data.</text>
</comment>
<dbReference type="RefSeq" id="WP_217679417.1">
    <property type="nucleotide sequence ID" value="NZ_JAHRGL010000001.1"/>
</dbReference>
<keyword evidence="2" id="KW-1185">Reference proteome</keyword>
<name>A0ABS6MT55_9GAMM</name>
<proteinExistence type="predicted"/>
<dbReference type="EMBL" id="JAHRGL010000001">
    <property type="protein sequence ID" value="MBV2131516.1"/>
    <property type="molecule type" value="Genomic_DNA"/>
</dbReference>
<gene>
    <name evidence="1" type="ORF">KRX52_01745</name>
</gene>
<accession>A0ABS6MT55</accession>
<dbReference type="Proteomes" id="UP000813068">
    <property type="component" value="Unassembled WGS sequence"/>
</dbReference>
<organism evidence="1 2">
    <name type="scientific">Geopseudomonas aromaticivorans</name>
    <dbReference type="NCBI Taxonomy" id="2849492"/>
    <lineage>
        <taxon>Bacteria</taxon>
        <taxon>Pseudomonadati</taxon>
        <taxon>Pseudomonadota</taxon>
        <taxon>Gammaproteobacteria</taxon>
        <taxon>Pseudomonadales</taxon>
        <taxon>Pseudomonadaceae</taxon>
        <taxon>Geopseudomonas</taxon>
    </lineage>
</organism>
<evidence type="ECO:0000313" key="2">
    <source>
        <dbReference type="Proteomes" id="UP000813068"/>
    </source>
</evidence>
<evidence type="ECO:0000313" key="1">
    <source>
        <dbReference type="EMBL" id="MBV2131516.1"/>
    </source>
</evidence>